<dbReference type="EMBL" id="CADEHS020000010">
    <property type="protein sequence ID" value="CAG9945837.1"/>
    <property type="molecule type" value="Genomic_DNA"/>
</dbReference>
<protein>
    <submittedName>
        <fullName evidence="1">Uncharacterized protein</fullName>
    </submittedName>
</protein>
<organism evidence="1 2">
    <name type="scientific">Clonostachys rosea f. rosea IK726</name>
    <dbReference type="NCBI Taxonomy" id="1349383"/>
    <lineage>
        <taxon>Eukaryota</taxon>
        <taxon>Fungi</taxon>
        <taxon>Dikarya</taxon>
        <taxon>Ascomycota</taxon>
        <taxon>Pezizomycotina</taxon>
        <taxon>Sordariomycetes</taxon>
        <taxon>Hypocreomycetidae</taxon>
        <taxon>Hypocreales</taxon>
        <taxon>Bionectriaceae</taxon>
        <taxon>Clonostachys</taxon>
    </lineage>
</organism>
<name>A0ACA9TY99_BIOOC</name>
<evidence type="ECO:0000313" key="2">
    <source>
        <dbReference type="Proteomes" id="UP000836387"/>
    </source>
</evidence>
<reference evidence="1" key="1">
    <citation type="submission" date="2020-04" db="EMBL/GenBank/DDBJ databases">
        <authorList>
            <person name="Broberg M."/>
        </authorList>
    </citation>
    <scope>NUCLEOTIDE SEQUENCE</scope>
</reference>
<reference evidence="1" key="2">
    <citation type="submission" date="2021-10" db="EMBL/GenBank/DDBJ databases">
        <authorList>
            <person name="Piombo E."/>
        </authorList>
    </citation>
    <scope>NUCLEOTIDE SEQUENCE</scope>
</reference>
<evidence type="ECO:0000313" key="1">
    <source>
        <dbReference type="EMBL" id="CAG9945837.1"/>
    </source>
</evidence>
<comment type="caution">
    <text evidence="1">The sequence shown here is derived from an EMBL/GenBank/DDBJ whole genome shotgun (WGS) entry which is preliminary data.</text>
</comment>
<dbReference type="Proteomes" id="UP000836387">
    <property type="component" value="Unassembled WGS sequence"/>
</dbReference>
<gene>
    <name evidence="1" type="ORF">CRV2_00004713</name>
</gene>
<accession>A0ACA9TY99</accession>
<keyword evidence="2" id="KW-1185">Reference proteome</keyword>
<sequence>MSQPSTPLHSFIDRSSPNPTLFIGSQFALTPTKQNPSDPMIAAFPSEGGIMGNNQDSLGRDMFSNFQVDDDSLLLLRGGNLHDGTEAQFQPDGPETVRPITLESLIVRGGSVAVLGHHTSKNLSETLANRLQMAKVKAKLPDQNC</sequence>
<proteinExistence type="predicted"/>